<reference evidence="4 5" key="1">
    <citation type="submission" date="2024-01" db="EMBL/GenBank/DDBJ databases">
        <title>Comparative genomics of Cryptococcus and Kwoniella reveals pathogenesis evolution and contrasting modes of karyotype evolution via chromosome fusion or intercentromeric recombination.</title>
        <authorList>
            <person name="Coelho M.A."/>
            <person name="David-Palma M."/>
            <person name="Shea T."/>
            <person name="Bowers K."/>
            <person name="McGinley-Smith S."/>
            <person name="Mohammad A.W."/>
            <person name="Gnirke A."/>
            <person name="Yurkov A.M."/>
            <person name="Nowrousian M."/>
            <person name="Sun S."/>
            <person name="Cuomo C.A."/>
            <person name="Heitman J."/>
        </authorList>
    </citation>
    <scope>NUCLEOTIDE SEQUENCE [LARGE SCALE GENOMIC DNA]</scope>
    <source>
        <strain evidence="4">CBS 11374</strain>
    </source>
</reference>
<keyword evidence="5" id="KW-1185">Reference proteome</keyword>
<evidence type="ECO:0000313" key="4">
    <source>
        <dbReference type="EMBL" id="WRT64585.1"/>
    </source>
</evidence>
<organism evidence="4 5">
    <name type="scientific">Kwoniella shivajii</name>
    <dbReference type="NCBI Taxonomy" id="564305"/>
    <lineage>
        <taxon>Eukaryota</taxon>
        <taxon>Fungi</taxon>
        <taxon>Dikarya</taxon>
        <taxon>Basidiomycota</taxon>
        <taxon>Agaricomycotina</taxon>
        <taxon>Tremellomycetes</taxon>
        <taxon>Tremellales</taxon>
        <taxon>Cryptococcaceae</taxon>
        <taxon>Kwoniella</taxon>
    </lineage>
</organism>
<proteinExistence type="predicted"/>
<protein>
    <recommendedName>
        <fullName evidence="3">DUF6534 domain-containing protein</fullName>
    </recommendedName>
</protein>
<evidence type="ECO:0000256" key="2">
    <source>
        <dbReference type="SAM" id="Phobius"/>
    </source>
</evidence>
<dbReference type="Pfam" id="PF20152">
    <property type="entry name" value="DUF6534"/>
    <property type="match status" value="1"/>
</dbReference>
<dbReference type="EMBL" id="CP141882">
    <property type="protein sequence ID" value="WRT64585.1"/>
    <property type="molecule type" value="Genomic_DNA"/>
</dbReference>
<dbReference type="PANTHER" id="PTHR40465">
    <property type="entry name" value="CHROMOSOME 1, WHOLE GENOME SHOTGUN SEQUENCE"/>
    <property type="match status" value="1"/>
</dbReference>
<feature type="domain" description="DUF6534" evidence="3">
    <location>
        <begin position="196"/>
        <end position="285"/>
    </location>
</feature>
<name>A0ABZ1CS71_9TREE</name>
<evidence type="ECO:0000313" key="5">
    <source>
        <dbReference type="Proteomes" id="UP001329825"/>
    </source>
</evidence>
<feature type="transmembrane region" description="Helical" evidence="2">
    <location>
        <begin position="265"/>
        <end position="282"/>
    </location>
</feature>
<dbReference type="GeneID" id="87953648"/>
<feature type="compositionally biased region" description="Basic residues" evidence="1">
    <location>
        <begin position="305"/>
        <end position="315"/>
    </location>
</feature>
<dbReference type="RefSeq" id="XP_062789325.1">
    <property type="nucleotide sequence ID" value="XM_062933274.1"/>
</dbReference>
<evidence type="ECO:0000259" key="3">
    <source>
        <dbReference type="Pfam" id="PF20152"/>
    </source>
</evidence>
<feature type="transmembrane region" description="Helical" evidence="2">
    <location>
        <begin position="232"/>
        <end position="253"/>
    </location>
</feature>
<feature type="transmembrane region" description="Helical" evidence="2">
    <location>
        <begin position="111"/>
        <end position="133"/>
    </location>
</feature>
<dbReference type="InterPro" id="IPR045339">
    <property type="entry name" value="DUF6534"/>
</dbReference>
<gene>
    <name evidence="4" type="ORF">IL334_001517</name>
</gene>
<feature type="transmembrane region" description="Helical" evidence="2">
    <location>
        <begin position="33"/>
        <end position="59"/>
    </location>
</feature>
<evidence type="ECO:0000256" key="1">
    <source>
        <dbReference type="SAM" id="MobiDB-lite"/>
    </source>
</evidence>
<feature type="transmembrane region" description="Helical" evidence="2">
    <location>
        <begin position="189"/>
        <end position="212"/>
    </location>
</feature>
<feature type="region of interest" description="Disordered" evidence="1">
    <location>
        <begin position="300"/>
        <end position="324"/>
    </location>
</feature>
<feature type="transmembrane region" description="Helical" evidence="2">
    <location>
        <begin position="145"/>
        <end position="169"/>
    </location>
</feature>
<keyword evidence="2" id="KW-0812">Transmembrane</keyword>
<keyword evidence="2" id="KW-1133">Transmembrane helix</keyword>
<keyword evidence="2" id="KW-0472">Membrane</keyword>
<dbReference type="PANTHER" id="PTHR40465:SF1">
    <property type="entry name" value="DUF6534 DOMAIN-CONTAINING PROTEIN"/>
    <property type="match status" value="1"/>
</dbReference>
<dbReference type="Proteomes" id="UP001329825">
    <property type="component" value="Chromosome 2"/>
</dbReference>
<accession>A0ABZ1CS71</accession>
<feature type="transmembrane region" description="Helical" evidence="2">
    <location>
        <begin position="71"/>
        <end position="91"/>
    </location>
</feature>
<sequence>MSSSGTTGTGSSTLDQLIDEAIFQALHTSARTLTWYCALGLGIEGIILGAILSQTYRYYEHFKLQDSRSTLFLVGLGTSACLGQFGLNLWQTYMFIDKAATQVFIVLEKDVYADMTVLLFIGIFNLGAAVYFSRRAIKLVGKKHILIPILGSLALASFAMCLACVITGFRVPGGTGDLKGWITNVNKWVIAWTAVSVVTDLCVCFTMTYALINSRDEIKAAATSLMRKLLMLTFETMLPPVTVTFLLLIFGTIENATMGNFSRVLVWTIGPLYFHAIIHSLVGRHDIQFILQQQQGGSNLPTHHQYNHHHHHHHEHEHGYEHEHTRYASPVGINIQAQNRIGEGNGDVQLMPVVMDTRAKKELGWEDNNEFGINSK</sequence>